<keyword evidence="4" id="KW-1185">Reference proteome</keyword>
<dbReference type="HAMAP" id="MF_02223">
    <property type="entry name" value="Pantoate_kinase"/>
    <property type="match status" value="1"/>
</dbReference>
<dbReference type="RefSeq" id="WP_092704291.1">
    <property type="nucleotide sequence ID" value="NZ_FNFC01000016.1"/>
</dbReference>
<dbReference type="InterPro" id="IPR006204">
    <property type="entry name" value="GHMP_kinase_N_dom"/>
</dbReference>
<dbReference type="UniPathway" id="UPA00241"/>
<evidence type="ECO:0000256" key="1">
    <source>
        <dbReference type="HAMAP-Rule" id="MF_02223"/>
    </source>
</evidence>
<evidence type="ECO:0000313" key="3">
    <source>
        <dbReference type="EMBL" id="SDK06120.1"/>
    </source>
</evidence>
<dbReference type="GO" id="GO:0005524">
    <property type="term" value="F:ATP binding"/>
    <property type="evidence" value="ECO:0007669"/>
    <property type="project" value="UniProtKB-KW"/>
</dbReference>
<comment type="function">
    <text evidence="1">Phosphorylates (R)-pantoate to form (R)-4-phosphopantoate in the CoA biosynthesis pathway.</text>
</comment>
<sequence length="280" mass="28820">MTDVAQAFVPGHVTGFFTSDPDPDPTKAGSRGCGIALSDGVVVTVRPADAVSIELNGEPIAMGAVERVLDTLEAPAAVSATTDLPLGSGFGVSGAMAFGTALATNAAFDRRLSRNELVTIAHGAEVQAGTGLGDVVAQAHGGVTIRLEPGGPQDNVLDRIPARRRIEYHVIDELATDDVLDGETTALTMAGKKALSEVVQEPTLDRFMRASRTFARESDLLTARVRDVVLDVSEAGGSATMAMLGETVVALGTGLTDAGYDPGVCQIHPAGATLEPDPSM</sequence>
<name>A0A1G8YVV2_9EURY</name>
<dbReference type="InterPro" id="IPR020568">
    <property type="entry name" value="Ribosomal_Su5_D2-typ_SF"/>
</dbReference>
<dbReference type="OrthoDB" id="85822at2157"/>
<keyword evidence="1" id="KW-0067">ATP-binding</keyword>
<protein>
    <recommendedName>
        <fullName evidence="1">Pantoate kinase</fullName>
        <shortName evidence="1">PoK</shortName>
        <ecNumber evidence="1">2.7.1.169</ecNumber>
    </recommendedName>
</protein>
<keyword evidence="1" id="KW-0173">Coenzyme A biosynthesis</keyword>
<reference evidence="3 4" key="1">
    <citation type="submission" date="2016-10" db="EMBL/GenBank/DDBJ databases">
        <authorList>
            <person name="de Groot N.N."/>
        </authorList>
    </citation>
    <scope>NUCLEOTIDE SEQUENCE [LARGE SCALE GENOMIC DNA]</scope>
    <source>
        <strain evidence="3 4">IBRC-M10015</strain>
    </source>
</reference>
<keyword evidence="1 3" id="KW-0418">Kinase</keyword>
<comment type="pathway">
    <text evidence="1">Cofactor biosynthesis; coenzyme A biosynthesis.</text>
</comment>
<feature type="domain" description="GHMP kinase N-terminal" evidence="2">
    <location>
        <begin position="62"/>
        <end position="142"/>
    </location>
</feature>
<dbReference type="Gene3D" id="3.30.230.10">
    <property type="match status" value="1"/>
</dbReference>
<proteinExistence type="inferred from homology"/>
<dbReference type="InterPro" id="IPR014721">
    <property type="entry name" value="Ribsml_uS5_D2-typ_fold_subgr"/>
</dbReference>
<dbReference type="AlphaFoldDB" id="A0A1G8YVV2"/>
<dbReference type="GO" id="GO:0015937">
    <property type="term" value="P:coenzyme A biosynthetic process"/>
    <property type="evidence" value="ECO:0007669"/>
    <property type="project" value="UniProtKB-UniRule"/>
</dbReference>
<dbReference type="PIRSF" id="PIRSF016896">
    <property type="entry name" value="GHMP_arc_MJ0969"/>
    <property type="match status" value="1"/>
</dbReference>
<dbReference type="PANTHER" id="PTHR42282">
    <property type="entry name" value="PANTOATE KINASE-RELATED"/>
    <property type="match status" value="1"/>
</dbReference>
<dbReference type="EC" id="2.7.1.169" evidence="1"/>
<keyword evidence="1" id="KW-0808">Transferase</keyword>
<dbReference type="PANTHER" id="PTHR42282:SF1">
    <property type="entry name" value="PANTOATE KINASE"/>
    <property type="match status" value="1"/>
</dbReference>
<accession>A0A1G8YVV2</accession>
<dbReference type="GO" id="GO:0016301">
    <property type="term" value="F:kinase activity"/>
    <property type="evidence" value="ECO:0007669"/>
    <property type="project" value="UniProtKB-UniRule"/>
</dbReference>
<evidence type="ECO:0000313" key="4">
    <source>
        <dbReference type="Proteomes" id="UP000198856"/>
    </source>
</evidence>
<dbReference type="SUPFAM" id="SSF54211">
    <property type="entry name" value="Ribosomal protein S5 domain 2-like"/>
    <property type="match status" value="1"/>
</dbReference>
<dbReference type="InterPro" id="IPR012043">
    <property type="entry name" value="PoK"/>
</dbReference>
<gene>
    <name evidence="3" type="ORF">SAMN05216226_11628</name>
</gene>
<comment type="catalytic activity">
    <reaction evidence="1">
        <text>(R)-pantoate + ATP = (R)-4-phosphopantoate + ADP + H(+)</text>
        <dbReference type="Rhea" id="RHEA:28246"/>
        <dbReference type="ChEBI" id="CHEBI:15378"/>
        <dbReference type="ChEBI" id="CHEBI:15980"/>
        <dbReference type="ChEBI" id="CHEBI:30616"/>
        <dbReference type="ChEBI" id="CHEBI:61294"/>
        <dbReference type="ChEBI" id="CHEBI:456216"/>
        <dbReference type="EC" id="2.7.1.169"/>
    </reaction>
</comment>
<keyword evidence="1" id="KW-0547">Nucleotide-binding</keyword>
<organism evidence="3 4">
    <name type="scientific">Halovenus aranensis</name>
    <dbReference type="NCBI Taxonomy" id="890420"/>
    <lineage>
        <taxon>Archaea</taxon>
        <taxon>Methanobacteriati</taxon>
        <taxon>Methanobacteriota</taxon>
        <taxon>Stenosarchaea group</taxon>
        <taxon>Halobacteria</taxon>
        <taxon>Halobacteriales</taxon>
        <taxon>Haloarculaceae</taxon>
        <taxon>Halovenus</taxon>
    </lineage>
</organism>
<dbReference type="Pfam" id="PF00288">
    <property type="entry name" value="GHMP_kinases_N"/>
    <property type="match status" value="1"/>
</dbReference>
<dbReference type="Proteomes" id="UP000198856">
    <property type="component" value="Unassembled WGS sequence"/>
</dbReference>
<dbReference type="STRING" id="890420.SAMN05216226_11628"/>
<dbReference type="EMBL" id="FNFC01000016">
    <property type="protein sequence ID" value="SDK06120.1"/>
    <property type="molecule type" value="Genomic_DNA"/>
</dbReference>
<evidence type="ECO:0000259" key="2">
    <source>
        <dbReference type="Pfam" id="PF00288"/>
    </source>
</evidence>
<comment type="similarity">
    <text evidence="1">Belongs to the GHMP kinase family. PoK subfamily.</text>
</comment>